<evidence type="ECO:0000313" key="2">
    <source>
        <dbReference type="Proteomes" id="UP000703590"/>
    </source>
</evidence>
<reference evidence="1" key="1">
    <citation type="submission" date="2021-02" db="EMBL/GenBank/DDBJ databases">
        <title>Sulfurospirillum tamanensis sp. nov.</title>
        <authorList>
            <person name="Frolova A."/>
            <person name="Merkel A."/>
            <person name="Slobodkin A."/>
        </authorList>
    </citation>
    <scope>NUCLEOTIDE SEQUENCE</scope>
    <source>
        <strain evidence="1">T05b</strain>
    </source>
</reference>
<dbReference type="RefSeq" id="WP_205457754.1">
    <property type="nucleotide sequence ID" value="NZ_JAFHKK010000001.1"/>
</dbReference>
<evidence type="ECO:0000313" key="1">
    <source>
        <dbReference type="EMBL" id="MBN2963322.1"/>
    </source>
</evidence>
<keyword evidence="2" id="KW-1185">Reference proteome</keyword>
<gene>
    <name evidence="1" type="ORF">JWV37_00885</name>
</gene>
<organism evidence="1 2">
    <name type="scientific">Sulfurospirillum tamanense</name>
    <dbReference type="NCBI Taxonomy" id="2813362"/>
    <lineage>
        <taxon>Bacteria</taxon>
        <taxon>Pseudomonadati</taxon>
        <taxon>Campylobacterota</taxon>
        <taxon>Epsilonproteobacteria</taxon>
        <taxon>Campylobacterales</taxon>
        <taxon>Sulfurospirillaceae</taxon>
        <taxon>Sulfurospirillum</taxon>
    </lineage>
</organism>
<comment type="caution">
    <text evidence="1">The sequence shown here is derived from an EMBL/GenBank/DDBJ whole genome shotgun (WGS) entry which is preliminary data.</text>
</comment>
<proteinExistence type="predicted"/>
<reference evidence="1" key="2">
    <citation type="submission" date="2021-02" db="EMBL/GenBank/DDBJ databases">
        <authorList>
            <person name="Merkel A.Y."/>
        </authorList>
    </citation>
    <scope>NUCLEOTIDE SEQUENCE</scope>
    <source>
        <strain evidence="1">T05b</strain>
    </source>
</reference>
<name>A0ABS2WNW1_9BACT</name>
<protein>
    <submittedName>
        <fullName evidence="1">Uncharacterized protein</fullName>
    </submittedName>
</protein>
<accession>A0ABS2WNW1</accession>
<dbReference type="Proteomes" id="UP000703590">
    <property type="component" value="Unassembled WGS sequence"/>
</dbReference>
<dbReference type="EMBL" id="JAFHKK010000001">
    <property type="protein sequence ID" value="MBN2963322.1"/>
    <property type="molecule type" value="Genomic_DNA"/>
</dbReference>
<sequence>MHPFHQYDTPTKTLFHTRLTQAATALGGANFLLGLIEAIRATKPHGLLQTSCDIRTEQLIMKWNKVVFKDKVDLLETLLFAPRTSRDLLEGLDEKKKKNALNMAKALAPLRVSVKPKNSKVGVGFEVSPFEGLEASALHLDPVFELLFFRNVDFARTVLKYTPPVSS</sequence>